<proteinExistence type="predicted"/>
<dbReference type="RefSeq" id="WP_200612221.1">
    <property type="nucleotide sequence ID" value="NZ_CP071518.1"/>
</dbReference>
<sequence>MTFEDLKFGLFMAFGALVAVGYVVTKVRPHVDLYRSGEPRRATWRTRRPAWVKIGLSHVGSRQTAVNFARFSLIAAFVWAIPAAYIAFTHPFAFLPSVLLLVAAGWYRLCVRWVDRHDAWPDGT</sequence>
<keyword evidence="3" id="KW-1185">Reference proteome</keyword>
<organism evidence="2 3">
    <name type="scientific">Agrilutibacter solisilvae</name>
    <dbReference type="NCBI Taxonomy" id="2763317"/>
    <lineage>
        <taxon>Bacteria</taxon>
        <taxon>Pseudomonadati</taxon>
        <taxon>Pseudomonadota</taxon>
        <taxon>Gammaproteobacteria</taxon>
        <taxon>Lysobacterales</taxon>
        <taxon>Lysobacteraceae</taxon>
        <taxon>Agrilutibacter</taxon>
    </lineage>
</organism>
<evidence type="ECO:0000313" key="3">
    <source>
        <dbReference type="Proteomes" id="UP000639274"/>
    </source>
</evidence>
<dbReference type="EMBL" id="CP071518">
    <property type="protein sequence ID" value="QSX77388.1"/>
    <property type="molecule type" value="Genomic_DNA"/>
</dbReference>
<keyword evidence="1" id="KW-0812">Transmembrane</keyword>
<protein>
    <submittedName>
        <fullName evidence="2">Uncharacterized protein</fullName>
    </submittedName>
</protein>
<keyword evidence="1" id="KW-0472">Membrane</keyword>
<evidence type="ECO:0000256" key="1">
    <source>
        <dbReference type="SAM" id="Phobius"/>
    </source>
</evidence>
<feature type="transmembrane region" description="Helical" evidence="1">
    <location>
        <begin position="6"/>
        <end position="25"/>
    </location>
</feature>
<gene>
    <name evidence="2" type="ORF">I8J32_011510</name>
</gene>
<name>A0A974XYT3_9GAMM</name>
<dbReference type="AlphaFoldDB" id="A0A974XYT3"/>
<keyword evidence="1" id="KW-1133">Transmembrane helix</keyword>
<dbReference type="Proteomes" id="UP000639274">
    <property type="component" value="Chromosome"/>
</dbReference>
<evidence type="ECO:0000313" key="2">
    <source>
        <dbReference type="EMBL" id="QSX77388.1"/>
    </source>
</evidence>
<feature type="transmembrane region" description="Helical" evidence="1">
    <location>
        <begin position="94"/>
        <end position="111"/>
    </location>
</feature>
<dbReference type="KEGG" id="lsf:I8J32_011510"/>
<feature type="transmembrane region" description="Helical" evidence="1">
    <location>
        <begin position="68"/>
        <end position="88"/>
    </location>
</feature>
<accession>A0A974XYT3</accession>
<reference evidence="2 3" key="1">
    <citation type="submission" date="2021-03" db="EMBL/GenBank/DDBJ databases">
        <title>Lysobacter sp. nov. isolated from soil of gangwondo yeongwol, south Korea.</title>
        <authorList>
            <person name="Kim K.R."/>
            <person name="Kim K.H."/>
            <person name="Jeon C.O."/>
        </authorList>
    </citation>
    <scope>NUCLEOTIDE SEQUENCE [LARGE SCALE GENOMIC DNA]</scope>
    <source>
        <strain evidence="2 3">R19</strain>
    </source>
</reference>